<evidence type="ECO:0000259" key="8">
    <source>
        <dbReference type="PROSITE" id="PS50887"/>
    </source>
</evidence>
<sequence>MENHHEDTRDAVRQLFDSVDAISVQGYDQERRVVYWNIGSEKLYGYTAAEAIGQKLEDLIIPDHLREGVVSSHHNWVVNGVEIPAAELVLRSKSGRDVSVYSSHVMFRNARDECEMYCIDVDLGDVKKAQSQAVSKEELLKGVFESLPDLFFLVTEDGRIIECHAGDSRKLYVQYDNILGENMADFLPEEVAAKFRNYFEKAMREGGVLSFEYCLDLPIGKAYFEARISHLAGQKQLVIIARDITEAHETAELIRKQAYFDSLTSIPNRFLSLDRLSQMVKELERSGEKAAVVFLDVDDFKKINDSLGHDVGDKVLIEAANRLSSTVRDSDTVGRLGGDEFIVLLGSLAESYDAVDIVEKLLDVFREPFRIDGRELILTTSIGVAVYPDNGTSASDLLRNADAAMYQSKEQGRNTYSFFTKQMNEMILRRLEIEEQLYGALERNEFEVYYQPKINLKDRKVMGAEALLRWHNPLVGQVAPDEFIPIAEHTGLIEPIGKYVLAQALAFLNEWSQAHRQDYTMAVNLSPRQFRDQGFVEFVKECLGSCDVTPERLEFEITEGVLMIGQSCVDEVLSALNALGVKLSMDDFGTGYSSLSYLRQYNFDLLKVDRSFVSGITANQEDRDLVTATIAMAHSLHLDVVAEGVETGEQLKLLNELGCDVAQGYYFSKPIPALEMKAFKLKERFEVEC</sequence>
<dbReference type="NCBIfam" id="TIGR00229">
    <property type="entry name" value="sensory_box"/>
    <property type="match status" value="1"/>
</dbReference>
<evidence type="ECO:0000313" key="9">
    <source>
        <dbReference type="EMBL" id="RMJ06074.1"/>
    </source>
</evidence>
<keyword evidence="4" id="KW-0808">Transferase</keyword>
<feature type="domain" description="GGDEF" evidence="8">
    <location>
        <begin position="288"/>
        <end position="421"/>
    </location>
</feature>
<dbReference type="FunFam" id="3.20.20.450:FF:000001">
    <property type="entry name" value="Cyclic di-GMP phosphodiesterase yahA"/>
    <property type="match status" value="1"/>
</dbReference>
<dbReference type="InterPro" id="IPR000160">
    <property type="entry name" value="GGDEF_dom"/>
</dbReference>
<dbReference type="OrthoDB" id="1316910at2"/>
<dbReference type="GO" id="GO:0016301">
    <property type="term" value="F:kinase activity"/>
    <property type="evidence" value="ECO:0007669"/>
    <property type="project" value="UniProtKB-KW"/>
</dbReference>
<dbReference type="RefSeq" id="WP_114333545.1">
    <property type="nucleotide sequence ID" value="NZ_QMDL01000001.1"/>
</dbReference>
<feature type="domain" description="PAS" evidence="6">
    <location>
        <begin position="28"/>
        <end position="63"/>
    </location>
</feature>
<dbReference type="InterPro" id="IPR029787">
    <property type="entry name" value="Nucleotide_cyclase"/>
</dbReference>
<dbReference type="InterPro" id="IPR001633">
    <property type="entry name" value="EAL_dom"/>
</dbReference>
<keyword evidence="10" id="KW-1185">Reference proteome</keyword>
<gene>
    <name evidence="9" type="primary">cph2_4</name>
    <name evidence="9" type="ORF">DOQ08_00756</name>
</gene>
<dbReference type="NCBIfam" id="TIGR00254">
    <property type="entry name" value="GGDEF"/>
    <property type="match status" value="1"/>
</dbReference>
<dbReference type="SUPFAM" id="SSF141868">
    <property type="entry name" value="EAL domain-like"/>
    <property type="match status" value="1"/>
</dbReference>
<dbReference type="Pfam" id="PF08447">
    <property type="entry name" value="PAS_3"/>
    <property type="match status" value="1"/>
</dbReference>
<dbReference type="PANTHER" id="PTHR44757">
    <property type="entry name" value="DIGUANYLATE CYCLASE DGCP"/>
    <property type="match status" value="1"/>
</dbReference>
<evidence type="ECO:0000259" key="6">
    <source>
        <dbReference type="PROSITE" id="PS50112"/>
    </source>
</evidence>
<name>A0A3M2RLJ7_9GAMM</name>
<evidence type="ECO:0000259" key="7">
    <source>
        <dbReference type="PROSITE" id="PS50883"/>
    </source>
</evidence>
<dbReference type="Pfam" id="PF00990">
    <property type="entry name" value="GGDEF"/>
    <property type="match status" value="1"/>
</dbReference>
<evidence type="ECO:0000256" key="4">
    <source>
        <dbReference type="ARBA" id="ARBA00022777"/>
    </source>
</evidence>
<comment type="caution">
    <text evidence="9">The sequence shown here is derived from an EMBL/GenBank/DDBJ whole genome shotgun (WGS) entry which is preliminary data.</text>
</comment>
<proteinExistence type="predicted"/>
<dbReference type="SMART" id="SM00052">
    <property type="entry name" value="EAL"/>
    <property type="match status" value="1"/>
</dbReference>
<dbReference type="InterPro" id="IPR013655">
    <property type="entry name" value="PAS_fold_3"/>
</dbReference>
<reference evidence="9 10" key="1">
    <citation type="submission" date="2018-08" db="EMBL/GenBank/DDBJ databases">
        <title>Whole Genome Sequence of the Moderate Halophilic Marine Bacterium Marinobacter litoralis Sw-45.</title>
        <authorList>
            <person name="Musa H."/>
        </authorList>
    </citation>
    <scope>NUCLEOTIDE SEQUENCE [LARGE SCALE GENOMIC DNA]</scope>
    <source>
        <strain evidence="9 10">Sw-45</strain>
    </source>
</reference>
<dbReference type="SMART" id="SM00091">
    <property type="entry name" value="PAS"/>
    <property type="match status" value="2"/>
</dbReference>
<feature type="domain" description="EAL" evidence="7">
    <location>
        <begin position="430"/>
        <end position="684"/>
    </location>
</feature>
<evidence type="ECO:0000256" key="3">
    <source>
        <dbReference type="ARBA" id="ARBA00022636"/>
    </source>
</evidence>
<evidence type="ECO:0000256" key="5">
    <source>
        <dbReference type="ARBA" id="ARBA00051114"/>
    </source>
</evidence>
<dbReference type="PANTHER" id="PTHR44757:SF2">
    <property type="entry name" value="BIOFILM ARCHITECTURE MAINTENANCE PROTEIN MBAA"/>
    <property type="match status" value="1"/>
</dbReference>
<dbReference type="PROSITE" id="PS50887">
    <property type="entry name" value="GGDEF"/>
    <property type="match status" value="1"/>
</dbReference>
<dbReference type="CDD" id="cd00130">
    <property type="entry name" value="PAS"/>
    <property type="match status" value="2"/>
</dbReference>
<dbReference type="GO" id="GO:0071732">
    <property type="term" value="P:cellular response to nitric oxide"/>
    <property type="evidence" value="ECO:0007669"/>
    <property type="project" value="UniProtKB-ARBA"/>
</dbReference>
<comment type="catalytic activity">
    <reaction evidence="5">
        <text>3',3'-c-di-GMP + H2O = 5'-phosphoguanylyl(3'-&gt;5')guanosine + H(+)</text>
        <dbReference type="Rhea" id="RHEA:24902"/>
        <dbReference type="ChEBI" id="CHEBI:15377"/>
        <dbReference type="ChEBI" id="CHEBI:15378"/>
        <dbReference type="ChEBI" id="CHEBI:58754"/>
        <dbReference type="ChEBI" id="CHEBI:58805"/>
        <dbReference type="EC" id="3.1.4.52"/>
    </reaction>
    <physiologicalReaction direction="left-to-right" evidence="5">
        <dbReference type="Rhea" id="RHEA:24903"/>
    </physiologicalReaction>
</comment>
<protein>
    <recommendedName>
        <fullName evidence="2">cyclic-guanylate-specific phosphodiesterase</fullName>
        <ecNumber evidence="2">3.1.4.52</ecNumber>
    </recommendedName>
</protein>
<keyword evidence="3" id="KW-0973">c-di-GMP</keyword>
<dbReference type="GO" id="GO:0071111">
    <property type="term" value="F:cyclic-guanylate-specific phosphodiesterase activity"/>
    <property type="evidence" value="ECO:0007669"/>
    <property type="project" value="UniProtKB-EC"/>
</dbReference>
<dbReference type="Gene3D" id="3.30.70.270">
    <property type="match status" value="1"/>
</dbReference>
<dbReference type="CDD" id="cd01949">
    <property type="entry name" value="GGDEF"/>
    <property type="match status" value="1"/>
</dbReference>
<dbReference type="Pfam" id="PF00563">
    <property type="entry name" value="EAL"/>
    <property type="match status" value="1"/>
</dbReference>
<dbReference type="AlphaFoldDB" id="A0A3M2RLJ7"/>
<evidence type="ECO:0000313" key="10">
    <source>
        <dbReference type="Proteomes" id="UP000265903"/>
    </source>
</evidence>
<dbReference type="EC" id="3.1.4.52" evidence="2"/>
<dbReference type="InterPro" id="IPR052155">
    <property type="entry name" value="Biofilm_reg_signaling"/>
</dbReference>
<dbReference type="SMART" id="SM00267">
    <property type="entry name" value="GGDEF"/>
    <property type="match status" value="1"/>
</dbReference>
<keyword evidence="4" id="KW-0418">Kinase</keyword>
<dbReference type="PROSITE" id="PS50883">
    <property type="entry name" value="EAL"/>
    <property type="match status" value="1"/>
</dbReference>
<dbReference type="Proteomes" id="UP000265903">
    <property type="component" value="Unassembled WGS sequence"/>
</dbReference>
<feature type="domain" description="PAS" evidence="6">
    <location>
        <begin position="136"/>
        <end position="206"/>
    </location>
</feature>
<dbReference type="SUPFAM" id="SSF55073">
    <property type="entry name" value="Nucleotide cyclase"/>
    <property type="match status" value="1"/>
</dbReference>
<dbReference type="InterPro" id="IPR035965">
    <property type="entry name" value="PAS-like_dom_sf"/>
</dbReference>
<dbReference type="EMBL" id="QMDL01000001">
    <property type="protein sequence ID" value="RMJ06074.1"/>
    <property type="molecule type" value="Genomic_DNA"/>
</dbReference>
<evidence type="ECO:0000256" key="2">
    <source>
        <dbReference type="ARBA" id="ARBA00012282"/>
    </source>
</evidence>
<evidence type="ECO:0000256" key="1">
    <source>
        <dbReference type="ARBA" id="ARBA00001946"/>
    </source>
</evidence>
<dbReference type="Gene3D" id="3.30.450.20">
    <property type="entry name" value="PAS domain"/>
    <property type="match status" value="2"/>
</dbReference>
<dbReference type="Pfam" id="PF08448">
    <property type="entry name" value="PAS_4"/>
    <property type="match status" value="1"/>
</dbReference>
<dbReference type="Gene3D" id="3.20.20.450">
    <property type="entry name" value="EAL domain"/>
    <property type="match status" value="1"/>
</dbReference>
<dbReference type="FunFam" id="3.30.70.270:FF:000001">
    <property type="entry name" value="Diguanylate cyclase domain protein"/>
    <property type="match status" value="1"/>
</dbReference>
<organism evidence="9 10">
    <name type="scientific">Marinobacter litoralis</name>
    <dbReference type="NCBI Taxonomy" id="187981"/>
    <lineage>
        <taxon>Bacteria</taxon>
        <taxon>Pseudomonadati</taxon>
        <taxon>Pseudomonadota</taxon>
        <taxon>Gammaproteobacteria</taxon>
        <taxon>Pseudomonadales</taxon>
        <taxon>Marinobacteraceae</taxon>
        <taxon>Marinobacter</taxon>
    </lineage>
</organism>
<dbReference type="InterPro" id="IPR043128">
    <property type="entry name" value="Rev_trsase/Diguanyl_cyclase"/>
</dbReference>
<accession>A0A3M2RLJ7</accession>
<dbReference type="PROSITE" id="PS50112">
    <property type="entry name" value="PAS"/>
    <property type="match status" value="2"/>
</dbReference>
<dbReference type="CDD" id="cd01948">
    <property type="entry name" value="EAL"/>
    <property type="match status" value="1"/>
</dbReference>
<dbReference type="InterPro" id="IPR000014">
    <property type="entry name" value="PAS"/>
</dbReference>
<dbReference type="SUPFAM" id="SSF55785">
    <property type="entry name" value="PYP-like sensor domain (PAS domain)"/>
    <property type="match status" value="2"/>
</dbReference>
<dbReference type="InterPro" id="IPR013656">
    <property type="entry name" value="PAS_4"/>
</dbReference>
<dbReference type="InterPro" id="IPR035919">
    <property type="entry name" value="EAL_sf"/>
</dbReference>
<comment type="cofactor">
    <cofactor evidence="1">
        <name>Mg(2+)</name>
        <dbReference type="ChEBI" id="CHEBI:18420"/>
    </cofactor>
</comment>